<proteinExistence type="predicted"/>
<accession>A0ACC1BXC6</accession>
<gene>
    <name evidence="1" type="ORF">Patl1_18114</name>
</gene>
<evidence type="ECO:0000313" key="1">
    <source>
        <dbReference type="EMBL" id="KAJ0104621.1"/>
    </source>
</evidence>
<sequence>MRYPPDFWFPLGLPCLQVDPMAARKGDLVLYFGDLFPTEARKLPSCPRSHSMNRKGKPIHPSAPLVDRFTKPGIEIGDGSGSRDHHMLRVRNLGGHSGKSFQSSDEMETVGEEVNVEVDGGGQDSSCAKVEVLIPLASSVKEMIMDGSESVKCLIEESNLKSAGNAVDLIRNNAKIVVSPKSDYVAMYGMALVGNGSWVSLDDESGRVRLMSPLLRLVRQYNALTSWLATGVGVINKDKDNLRAPKKASSDQLWVNGSGLGDKSKCEPEGILVHGLNEIPNGSKGAGLCEKGGVNRDP</sequence>
<keyword evidence="2" id="KW-1185">Reference proteome</keyword>
<dbReference type="Proteomes" id="UP001164250">
    <property type="component" value="Chromosome 2"/>
</dbReference>
<evidence type="ECO:0000313" key="2">
    <source>
        <dbReference type="Proteomes" id="UP001164250"/>
    </source>
</evidence>
<protein>
    <submittedName>
        <fullName evidence="1">Uncharacterized protein</fullName>
    </submittedName>
</protein>
<organism evidence="1 2">
    <name type="scientific">Pistacia atlantica</name>
    <dbReference type="NCBI Taxonomy" id="434234"/>
    <lineage>
        <taxon>Eukaryota</taxon>
        <taxon>Viridiplantae</taxon>
        <taxon>Streptophyta</taxon>
        <taxon>Embryophyta</taxon>
        <taxon>Tracheophyta</taxon>
        <taxon>Spermatophyta</taxon>
        <taxon>Magnoliopsida</taxon>
        <taxon>eudicotyledons</taxon>
        <taxon>Gunneridae</taxon>
        <taxon>Pentapetalae</taxon>
        <taxon>rosids</taxon>
        <taxon>malvids</taxon>
        <taxon>Sapindales</taxon>
        <taxon>Anacardiaceae</taxon>
        <taxon>Pistacia</taxon>
    </lineage>
</organism>
<comment type="caution">
    <text evidence="1">The sequence shown here is derived from an EMBL/GenBank/DDBJ whole genome shotgun (WGS) entry which is preliminary data.</text>
</comment>
<dbReference type="EMBL" id="CM047898">
    <property type="protein sequence ID" value="KAJ0104621.1"/>
    <property type="molecule type" value="Genomic_DNA"/>
</dbReference>
<name>A0ACC1BXC6_9ROSI</name>
<reference evidence="2" key="1">
    <citation type="journal article" date="2023" name="G3 (Bethesda)">
        <title>Genome assembly and association tests identify interacting loci associated with vigor, precocity, and sex in interspecific pistachio rootstocks.</title>
        <authorList>
            <person name="Palmer W."/>
            <person name="Jacygrad E."/>
            <person name="Sagayaradj S."/>
            <person name="Cavanaugh K."/>
            <person name="Han R."/>
            <person name="Bertier L."/>
            <person name="Beede B."/>
            <person name="Kafkas S."/>
            <person name="Golino D."/>
            <person name="Preece J."/>
            <person name="Michelmore R."/>
        </authorList>
    </citation>
    <scope>NUCLEOTIDE SEQUENCE [LARGE SCALE GENOMIC DNA]</scope>
</reference>